<proteinExistence type="inferred from homology"/>
<accession>A0ABC8RF06</accession>
<dbReference type="Pfam" id="PF09810">
    <property type="entry name" value="Exo5"/>
    <property type="match status" value="2"/>
</dbReference>
<gene>
    <name evidence="3" type="ORF">ILEXP_LOCUS10913</name>
</gene>
<feature type="region of interest" description="Disordered" evidence="2">
    <location>
        <begin position="1"/>
        <end position="22"/>
    </location>
</feature>
<evidence type="ECO:0000256" key="2">
    <source>
        <dbReference type="SAM" id="MobiDB-lite"/>
    </source>
</evidence>
<dbReference type="Proteomes" id="UP001642360">
    <property type="component" value="Unassembled WGS sequence"/>
</dbReference>
<dbReference type="PANTHER" id="PTHR14464">
    <property type="entry name" value="EXONUCLEASE V"/>
    <property type="match status" value="1"/>
</dbReference>
<feature type="compositionally biased region" description="Polar residues" evidence="2">
    <location>
        <begin position="1"/>
        <end position="11"/>
    </location>
</feature>
<evidence type="ECO:0000313" key="4">
    <source>
        <dbReference type="Proteomes" id="UP001642360"/>
    </source>
</evidence>
<evidence type="ECO:0000313" key="3">
    <source>
        <dbReference type="EMBL" id="CAK9143215.1"/>
    </source>
</evidence>
<dbReference type="PANTHER" id="PTHR14464:SF4">
    <property type="entry name" value="EXONUCLEASE V"/>
    <property type="match status" value="1"/>
</dbReference>
<evidence type="ECO:0000256" key="1">
    <source>
        <dbReference type="ARBA" id="ARBA00009797"/>
    </source>
</evidence>
<sequence>MTESLTHSPHSPTDEETATTSSTINYQTVLPQIPIEIVSEEEMALIEAALAATRSSLASASCSAINSAASSSSSIFCSSIQFQGNARSIRSISLLSKRRLSGCTETGSGGDIEDLGDGFNLTSKRNKPTESLLHRFRRRRGLSVTDITSTEWCEKQMEFFLFFGKPEITKAMKAGTARHAVLEEEVVKRVPVRVASVEDTWALKFINFIVGVNQLLFDGLTRELPLVGFAENVWIVGVIDEVRMPSTETERNPTLVDTKTRVQPIIPSEPQRRNGRLQLMCYKHLWDNLAADKFPSRQFLEFFSLNPYNILSEEIRENTAKSGFPAETLDDLLRYFQNICGMLPPAHDQLLLRYEFQEDQSLLEEDLFEYDSDWLKGQIKCSLEFWQGGREASFTPKEERWKCRFCKFASVCPVNNIDPGGLPS</sequence>
<name>A0ABC8RF06_9AQUA</name>
<dbReference type="EMBL" id="CAUOFW020001281">
    <property type="protein sequence ID" value="CAK9143215.1"/>
    <property type="molecule type" value="Genomic_DNA"/>
</dbReference>
<dbReference type="InterPro" id="IPR019190">
    <property type="entry name" value="EXOV"/>
</dbReference>
<dbReference type="AlphaFoldDB" id="A0ABC8RF06"/>
<organism evidence="3 4">
    <name type="scientific">Ilex paraguariensis</name>
    <name type="common">yerba mate</name>
    <dbReference type="NCBI Taxonomy" id="185542"/>
    <lineage>
        <taxon>Eukaryota</taxon>
        <taxon>Viridiplantae</taxon>
        <taxon>Streptophyta</taxon>
        <taxon>Embryophyta</taxon>
        <taxon>Tracheophyta</taxon>
        <taxon>Spermatophyta</taxon>
        <taxon>Magnoliopsida</taxon>
        <taxon>eudicotyledons</taxon>
        <taxon>Gunneridae</taxon>
        <taxon>Pentapetalae</taxon>
        <taxon>asterids</taxon>
        <taxon>campanulids</taxon>
        <taxon>Aquifoliales</taxon>
        <taxon>Aquifoliaceae</taxon>
        <taxon>Ilex</taxon>
    </lineage>
</organism>
<comment type="similarity">
    <text evidence="1">Belongs to the EXO5 family.</text>
</comment>
<protein>
    <recommendedName>
        <fullName evidence="5">Exonuclease V</fullName>
    </recommendedName>
</protein>
<reference evidence="3 4" key="1">
    <citation type="submission" date="2024-02" db="EMBL/GenBank/DDBJ databases">
        <authorList>
            <person name="Vignale AGUSTIN F."/>
            <person name="Sosa J E."/>
            <person name="Modenutti C."/>
        </authorList>
    </citation>
    <scope>NUCLEOTIDE SEQUENCE [LARGE SCALE GENOMIC DNA]</scope>
</reference>
<keyword evidence="4" id="KW-1185">Reference proteome</keyword>
<comment type="caution">
    <text evidence="3">The sequence shown here is derived from an EMBL/GenBank/DDBJ whole genome shotgun (WGS) entry which is preliminary data.</text>
</comment>
<dbReference type="Gene3D" id="3.90.320.10">
    <property type="match status" value="1"/>
</dbReference>
<dbReference type="InterPro" id="IPR011604">
    <property type="entry name" value="PDDEXK-like_dom_sf"/>
</dbReference>
<evidence type="ECO:0008006" key="5">
    <source>
        <dbReference type="Google" id="ProtNLM"/>
    </source>
</evidence>